<dbReference type="GO" id="GO:0000049">
    <property type="term" value="F:tRNA binding"/>
    <property type="evidence" value="ECO:0007669"/>
    <property type="project" value="InterPro"/>
</dbReference>
<dbReference type="Proteomes" id="UP000199659">
    <property type="component" value="Unassembled WGS sequence"/>
</dbReference>
<dbReference type="PANTHER" id="PTHR43311:SF2">
    <property type="entry name" value="GLUTAMATE--TRNA LIGASE, MITOCHONDRIAL-RELATED"/>
    <property type="match status" value="1"/>
</dbReference>
<evidence type="ECO:0000256" key="7">
    <source>
        <dbReference type="HAMAP-Rule" id="MF_00022"/>
    </source>
</evidence>
<keyword evidence="11" id="KW-1185">Reference proteome</keyword>
<dbReference type="PROSITE" id="PS00178">
    <property type="entry name" value="AA_TRNA_LIGASE_I"/>
    <property type="match status" value="1"/>
</dbReference>
<evidence type="ECO:0000256" key="2">
    <source>
        <dbReference type="ARBA" id="ARBA00022598"/>
    </source>
</evidence>
<dbReference type="NCBIfam" id="TIGR00464">
    <property type="entry name" value="gltX_bact"/>
    <property type="match status" value="1"/>
</dbReference>
<feature type="domain" description="Glutamyl/glutaminyl-tRNA synthetase class Ib catalytic" evidence="8">
    <location>
        <begin position="41"/>
        <end position="367"/>
    </location>
</feature>
<dbReference type="PRINTS" id="PR00987">
    <property type="entry name" value="TRNASYNTHGLU"/>
</dbReference>
<dbReference type="InterPro" id="IPR000924">
    <property type="entry name" value="Glu/Gln-tRNA-synth"/>
</dbReference>
<proteinExistence type="inferred from homology"/>
<dbReference type="AlphaFoldDB" id="A0A1I6LNL4"/>
<comment type="subunit">
    <text evidence="7">Monomer.</text>
</comment>
<dbReference type="PANTHER" id="PTHR43311">
    <property type="entry name" value="GLUTAMATE--TRNA LIGASE"/>
    <property type="match status" value="1"/>
</dbReference>
<dbReference type="InterPro" id="IPR014729">
    <property type="entry name" value="Rossmann-like_a/b/a_fold"/>
</dbReference>
<reference evidence="10 11" key="1">
    <citation type="submission" date="2016-10" db="EMBL/GenBank/DDBJ databases">
        <authorList>
            <person name="de Groot N.N."/>
        </authorList>
    </citation>
    <scope>NUCLEOTIDE SEQUENCE [LARGE SCALE GENOMIC DNA]</scope>
    <source>
        <strain evidence="10 11">743A</strain>
    </source>
</reference>
<comment type="function">
    <text evidence="7">Catalyzes the attachment of glutamate to tRNA(Glu) in a two-step reaction: glutamate is first activated by ATP to form Glu-AMP and then transferred to the acceptor end of tRNA(Glu).</text>
</comment>
<dbReference type="EC" id="6.1.1.17" evidence="7"/>
<dbReference type="GO" id="GO:0006424">
    <property type="term" value="P:glutamyl-tRNA aminoacylation"/>
    <property type="evidence" value="ECO:0007669"/>
    <property type="project" value="UniProtKB-UniRule"/>
</dbReference>
<comment type="similarity">
    <text evidence="1 7">Belongs to the class-I aminoacyl-tRNA synthetase family. Glutamate--tRNA ligase type 1 subfamily.</text>
</comment>
<comment type="catalytic activity">
    <reaction evidence="7">
        <text>tRNA(Glu) + L-glutamate + ATP = L-glutamyl-tRNA(Glu) + AMP + diphosphate</text>
        <dbReference type="Rhea" id="RHEA:23540"/>
        <dbReference type="Rhea" id="RHEA-COMP:9663"/>
        <dbReference type="Rhea" id="RHEA-COMP:9680"/>
        <dbReference type="ChEBI" id="CHEBI:29985"/>
        <dbReference type="ChEBI" id="CHEBI:30616"/>
        <dbReference type="ChEBI" id="CHEBI:33019"/>
        <dbReference type="ChEBI" id="CHEBI:78442"/>
        <dbReference type="ChEBI" id="CHEBI:78520"/>
        <dbReference type="ChEBI" id="CHEBI:456215"/>
        <dbReference type="EC" id="6.1.1.17"/>
    </reaction>
</comment>
<evidence type="ECO:0000256" key="3">
    <source>
        <dbReference type="ARBA" id="ARBA00022741"/>
    </source>
</evidence>
<evidence type="ECO:0000259" key="9">
    <source>
        <dbReference type="Pfam" id="PF19269"/>
    </source>
</evidence>
<dbReference type="SUPFAM" id="SSF52374">
    <property type="entry name" value="Nucleotidylyl transferase"/>
    <property type="match status" value="1"/>
</dbReference>
<dbReference type="STRING" id="37658.SAMN05661086_03441"/>
<organism evidence="10 11">
    <name type="scientific">Anaeromicropila populeti</name>
    <dbReference type="NCBI Taxonomy" id="37658"/>
    <lineage>
        <taxon>Bacteria</taxon>
        <taxon>Bacillati</taxon>
        <taxon>Bacillota</taxon>
        <taxon>Clostridia</taxon>
        <taxon>Lachnospirales</taxon>
        <taxon>Lachnospiraceae</taxon>
        <taxon>Anaeromicropila</taxon>
    </lineage>
</organism>
<comment type="subcellular location">
    <subcellularLocation>
        <location evidence="7">Cytoplasm</location>
    </subcellularLocation>
</comment>
<evidence type="ECO:0000313" key="10">
    <source>
        <dbReference type="EMBL" id="SFS05076.1"/>
    </source>
</evidence>
<dbReference type="GO" id="GO:0004818">
    <property type="term" value="F:glutamate-tRNA ligase activity"/>
    <property type="evidence" value="ECO:0007669"/>
    <property type="project" value="UniProtKB-UniRule"/>
</dbReference>
<keyword evidence="2 7" id="KW-0436">Ligase</keyword>
<dbReference type="InterPro" id="IPR008925">
    <property type="entry name" value="aa_tRNA-synth_I_cd-bd_sf"/>
</dbReference>
<evidence type="ECO:0000256" key="1">
    <source>
        <dbReference type="ARBA" id="ARBA00007894"/>
    </source>
</evidence>
<keyword evidence="7" id="KW-0963">Cytoplasm</keyword>
<feature type="short sequence motif" description="'HIGH' region" evidence="7">
    <location>
        <begin position="47"/>
        <end position="57"/>
    </location>
</feature>
<dbReference type="Gene3D" id="1.10.10.350">
    <property type="match status" value="1"/>
</dbReference>
<dbReference type="GO" id="GO:0005524">
    <property type="term" value="F:ATP binding"/>
    <property type="evidence" value="ECO:0007669"/>
    <property type="project" value="UniProtKB-UniRule"/>
</dbReference>
<gene>
    <name evidence="7" type="primary">gltX</name>
    <name evidence="10" type="ORF">SAMN05661086_03441</name>
</gene>
<keyword evidence="5 7" id="KW-0648">Protein biosynthesis</keyword>
<dbReference type="InterPro" id="IPR045462">
    <property type="entry name" value="aa-tRNA-synth_I_cd-bd"/>
</dbReference>
<dbReference type="Gene3D" id="3.40.50.620">
    <property type="entry name" value="HUPs"/>
    <property type="match status" value="1"/>
</dbReference>
<feature type="binding site" evidence="7">
    <location>
        <position position="300"/>
    </location>
    <ligand>
        <name>ATP</name>
        <dbReference type="ChEBI" id="CHEBI:30616"/>
    </ligand>
</feature>
<dbReference type="InterPro" id="IPR001412">
    <property type="entry name" value="aa-tRNA-synth_I_CS"/>
</dbReference>
<dbReference type="Pfam" id="PF19269">
    <property type="entry name" value="Anticodon_2"/>
    <property type="match status" value="1"/>
</dbReference>
<accession>A0A1I6LNL4</accession>
<comment type="caution">
    <text evidence="7">Lacks conserved residue(s) required for the propagation of feature annotation.</text>
</comment>
<dbReference type="Pfam" id="PF00749">
    <property type="entry name" value="tRNA-synt_1c"/>
    <property type="match status" value="1"/>
</dbReference>
<sequence>MVYRMESEYEKLASLLFPEISETIEDLEKRFVKRNLDENAMVTRFAPSPTGYMHIGGLYAALISSKFSSQTNGIFYLRIEDTDKKRELLDGVEEIISALREYDIHFAEGPFEGGEKLYGPYKQSERKEIYQICVKELIKKGMAYPCFCTTEMLEETRKIQQERKEDIGYYGKYAVCSRLSLEEIQSYIEEGKEYVIRLKSPGNPLSRIKYEDEVRGIIEMPENIQDIVLLKTDGIPTYHFAHVVDDHFMRTTLIIRGDEWLASYPLHKQLFEVCGFQAPNYLHIAPIMKMDQGSKRKLSKRKDPEAAVSYYKKQGIPKEAVKEYLMTITNSNYEEWREKNPQKNLQEFQLTTAKMSNSGALFDMEKLMNISRNIIASKTVEECYDEIVQWSQLWDNQIYQKAVLSKNNFIKTIELWKFSGGKVRKDIGKWSELSEQYSYLYCDFLTNNCVYEFDAAWKADDILQVLGEYKTDLFLEGTASEWFAKIKDKADLLGYCTKLKEYKENPNLYCGSITDFCNIIRVAVTGKRNSPDLFSILQILGEEEARKRLEKAICYLISL</sequence>
<name>A0A1I6LNL4_9FIRM</name>
<dbReference type="InterPro" id="IPR049940">
    <property type="entry name" value="GluQ/Sye"/>
</dbReference>
<evidence type="ECO:0000256" key="4">
    <source>
        <dbReference type="ARBA" id="ARBA00022840"/>
    </source>
</evidence>
<dbReference type="HAMAP" id="MF_00022">
    <property type="entry name" value="Glu_tRNA_synth_type1"/>
    <property type="match status" value="1"/>
</dbReference>
<keyword evidence="3 7" id="KW-0547">Nucleotide-binding</keyword>
<dbReference type="EMBL" id="FOYZ01000019">
    <property type="protein sequence ID" value="SFS05076.1"/>
    <property type="molecule type" value="Genomic_DNA"/>
</dbReference>
<evidence type="ECO:0000256" key="6">
    <source>
        <dbReference type="ARBA" id="ARBA00023146"/>
    </source>
</evidence>
<dbReference type="InterPro" id="IPR020751">
    <property type="entry name" value="aa-tRNA-synth_I_codon-bd_sub2"/>
</dbReference>
<dbReference type="GO" id="GO:0005829">
    <property type="term" value="C:cytosol"/>
    <property type="evidence" value="ECO:0007669"/>
    <property type="project" value="TreeGrafter"/>
</dbReference>
<feature type="domain" description="Aminoacyl-tRNA synthetase class I anticodon-binding" evidence="9">
    <location>
        <begin position="514"/>
        <end position="553"/>
    </location>
</feature>
<evidence type="ECO:0000313" key="11">
    <source>
        <dbReference type="Proteomes" id="UP000199659"/>
    </source>
</evidence>
<keyword evidence="4 7" id="KW-0067">ATP-binding</keyword>
<evidence type="ECO:0000259" key="8">
    <source>
        <dbReference type="Pfam" id="PF00749"/>
    </source>
</evidence>
<evidence type="ECO:0000256" key="5">
    <source>
        <dbReference type="ARBA" id="ARBA00022917"/>
    </source>
</evidence>
<keyword evidence="6 7" id="KW-0030">Aminoacyl-tRNA synthetase</keyword>
<dbReference type="SUPFAM" id="SSF48163">
    <property type="entry name" value="An anticodon-binding domain of class I aminoacyl-tRNA synthetases"/>
    <property type="match status" value="1"/>
</dbReference>
<protein>
    <recommendedName>
        <fullName evidence="7">Glutamate--tRNA ligase</fullName>
        <ecNumber evidence="7">6.1.1.17</ecNumber>
    </recommendedName>
    <alternativeName>
        <fullName evidence="7">Glutamyl-tRNA synthetase</fullName>
        <shortName evidence="7">GluRS</shortName>
    </alternativeName>
</protein>
<feature type="short sequence motif" description="'KMSKS' region" evidence="7">
    <location>
        <begin position="297"/>
        <end position="301"/>
    </location>
</feature>
<dbReference type="InterPro" id="IPR020058">
    <property type="entry name" value="Glu/Gln-tRNA-synth_Ib_cat-dom"/>
</dbReference>
<dbReference type="InterPro" id="IPR004527">
    <property type="entry name" value="Glu-tRNA-ligase_bac/mito"/>
</dbReference>